<evidence type="ECO:0000256" key="4">
    <source>
        <dbReference type="ARBA" id="ARBA00011744"/>
    </source>
</evidence>
<proteinExistence type="inferred from homology"/>
<dbReference type="InterPro" id="IPR027271">
    <property type="entry name" value="Acetolactate_synth/TF_NikR_C"/>
</dbReference>
<dbReference type="InterPro" id="IPR054480">
    <property type="entry name" value="AHAS_small-like_ACT"/>
</dbReference>
<comment type="catalytic activity">
    <reaction evidence="7 8">
        <text>2 pyruvate + H(+) = (2S)-2-acetolactate + CO2</text>
        <dbReference type="Rhea" id="RHEA:25249"/>
        <dbReference type="ChEBI" id="CHEBI:15361"/>
        <dbReference type="ChEBI" id="CHEBI:15378"/>
        <dbReference type="ChEBI" id="CHEBI:16526"/>
        <dbReference type="ChEBI" id="CHEBI:58476"/>
        <dbReference type="EC" id="2.2.1.6"/>
    </reaction>
</comment>
<protein>
    <recommendedName>
        <fullName evidence="8">Acetolactate synthase small subunit</fullName>
        <shortName evidence="8">AHAS</shortName>
        <shortName evidence="8">ALS</shortName>
        <ecNumber evidence="8">2.2.1.6</ecNumber>
    </recommendedName>
    <alternativeName>
        <fullName evidence="8">Acetohydroxy-acid synthase small subunit</fullName>
    </alternativeName>
</protein>
<gene>
    <name evidence="11" type="primary">ilvN</name>
    <name evidence="10" type="ORF">LDX50_11350</name>
    <name evidence="11" type="ORF">LDX50_17320</name>
    <name evidence="12" type="ORF">LDX50_23040</name>
</gene>
<dbReference type="Proteomes" id="UP001139409">
    <property type="component" value="Unassembled WGS sequence"/>
</dbReference>
<dbReference type="PROSITE" id="PS51671">
    <property type="entry name" value="ACT"/>
    <property type="match status" value="1"/>
</dbReference>
<feature type="domain" description="ACT" evidence="9">
    <location>
        <begin position="7"/>
        <end position="87"/>
    </location>
</feature>
<dbReference type="RefSeq" id="WP_225698567.1">
    <property type="nucleotide sequence ID" value="NZ_JAIXNE010000002.1"/>
</dbReference>
<name>A0A9X1HQW1_9BACT</name>
<keyword evidence="6 8" id="KW-0100">Branched-chain amino acid biosynthesis</keyword>
<comment type="caution">
    <text evidence="11">The sequence shown here is derived from an EMBL/GenBank/DDBJ whole genome shotgun (WGS) entry which is preliminary data.</text>
</comment>
<evidence type="ECO:0000256" key="7">
    <source>
        <dbReference type="ARBA" id="ARBA00048670"/>
    </source>
</evidence>
<keyword evidence="8 11" id="KW-0808">Transferase</keyword>
<dbReference type="Pfam" id="PF22629">
    <property type="entry name" value="ACT_AHAS_ss"/>
    <property type="match status" value="1"/>
</dbReference>
<dbReference type="AlphaFoldDB" id="A0A9X1HQW1"/>
<dbReference type="EMBL" id="JAIXNE010000004">
    <property type="protein sequence ID" value="MCA6077772.1"/>
    <property type="molecule type" value="Genomic_DNA"/>
</dbReference>
<dbReference type="InterPro" id="IPR039557">
    <property type="entry name" value="AHAS_ACT"/>
</dbReference>
<dbReference type="PANTHER" id="PTHR30239:SF0">
    <property type="entry name" value="ACETOLACTATE SYNTHASE SMALL SUBUNIT 1, CHLOROPLASTIC"/>
    <property type="match status" value="1"/>
</dbReference>
<dbReference type="PANTHER" id="PTHR30239">
    <property type="entry name" value="ACETOLACTATE SYNTHASE SMALL SUBUNIT"/>
    <property type="match status" value="1"/>
</dbReference>
<dbReference type="EMBL" id="JAIXNE010000003">
    <property type="protein sequence ID" value="MCA6076644.1"/>
    <property type="molecule type" value="Genomic_DNA"/>
</dbReference>
<evidence type="ECO:0000256" key="6">
    <source>
        <dbReference type="ARBA" id="ARBA00023304"/>
    </source>
</evidence>
<dbReference type="CDD" id="cd04878">
    <property type="entry name" value="ACT_AHAS"/>
    <property type="match status" value="1"/>
</dbReference>
<dbReference type="GO" id="GO:0009099">
    <property type="term" value="P:L-valine biosynthetic process"/>
    <property type="evidence" value="ECO:0007669"/>
    <property type="project" value="UniProtKB-UniRule"/>
</dbReference>
<dbReference type="InterPro" id="IPR045865">
    <property type="entry name" value="ACT-like_dom_sf"/>
</dbReference>
<organism evidence="11 13">
    <name type="scientific">Fulvivirga sedimenti</name>
    <dbReference type="NCBI Taxonomy" id="2879465"/>
    <lineage>
        <taxon>Bacteria</taxon>
        <taxon>Pseudomonadati</taxon>
        <taxon>Bacteroidota</taxon>
        <taxon>Cytophagia</taxon>
        <taxon>Cytophagales</taxon>
        <taxon>Fulvivirgaceae</taxon>
        <taxon>Fulvivirga</taxon>
    </lineage>
</organism>
<dbReference type="GO" id="GO:0009097">
    <property type="term" value="P:isoleucine biosynthetic process"/>
    <property type="evidence" value="ECO:0007669"/>
    <property type="project" value="UniProtKB-UniRule"/>
</dbReference>
<comment type="pathway">
    <text evidence="1 8">Amino-acid biosynthesis; L-isoleucine biosynthesis; L-isoleucine from 2-oxobutanoate: step 1/4.</text>
</comment>
<accession>A0A9X1HQW1</accession>
<sequence>MKKHKYTITIFTENFIGLLSRITLIFTRRHINIESITVSESEVKGVHRYTVVVKITEEQVKRVVKQIEKQVEALKAFYYRDDETIHQEIALYKVSTKFLDGKHNLEFVIRTHQARILSVENKYMVIEKTGHKSETQELLELLQPFGVLEFVRSGRVSISKPMKELSEYLNEMEEELQSQRA</sequence>
<evidence type="ECO:0000313" key="10">
    <source>
        <dbReference type="EMBL" id="MCA6075467.1"/>
    </source>
</evidence>
<dbReference type="GO" id="GO:0003984">
    <property type="term" value="F:acetolactate synthase activity"/>
    <property type="evidence" value="ECO:0007669"/>
    <property type="project" value="UniProtKB-UniRule"/>
</dbReference>
<comment type="similarity">
    <text evidence="3 8">Belongs to the acetolactate synthase small subunit family.</text>
</comment>
<reference evidence="11" key="1">
    <citation type="submission" date="2021-09" db="EMBL/GenBank/DDBJ databases">
        <title>Fulvivirga sp. isolated from coastal sediment.</title>
        <authorList>
            <person name="Yu H."/>
        </authorList>
    </citation>
    <scope>NUCLEOTIDE SEQUENCE</scope>
    <source>
        <strain evidence="11">1062</strain>
    </source>
</reference>
<evidence type="ECO:0000256" key="3">
    <source>
        <dbReference type="ARBA" id="ARBA00006341"/>
    </source>
</evidence>
<dbReference type="EC" id="2.2.1.6" evidence="8"/>
<dbReference type="GO" id="GO:1990610">
    <property type="term" value="F:acetolactate synthase regulator activity"/>
    <property type="evidence" value="ECO:0007669"/>
    <property type="project" value="UniProtKB-UniRule"/>
</dbReference>
<dbReference type="Gene3D" id="3.30.70.1150">
    <property type="entry name" value="ACT-like. Chain A, domain 2"/>
    <property type="match status" value="1"/>
</dbReference>
<evidence type="ECO:0000313" key="11">
    <source>
        <dbReference type="EMBL" id="MCA6076644.1"/>
    </source>
</evidence>
<evidence type="ECO:0000256" key="5">
    <source>
        <dbReference type="ARBA" id="ARBA00022605"/>
    </source>
</evidence>
<evidence type="ECO:0000259" key="9">
    <source>
        <dbReference type="PROSITE" id="PS51671"/>
    </source>
</evidence>
<comment type="function">
    <text evidence="8">Catalyzes the conversion of 2 pyruvate molecules into acetolactate in the first common step of the biosynthetic pathway of the branched-amino acids such as leucine, isoleucine, and valine.</text>
</comment>
<dbReference type="NCBIfam" id="TIGR00119">
    <property type="entry name" value="acolac_sm"/>
    <property type="match status" value="1"/>
</dbReference>
<dbReference type="SUPFAM" id="SSF55021">
    <property type="entry name" value="ACT-like"/>
    <property type="match status" value="2"/>
</dbReference>
<evidence type="ECO:0000313" key="12">
    <source>
        <dbReference type="EMBL" id="MCA6077772.1"/>
    </source>
</evidence>
<dbReference type="InterPro" id="IPR002912">
    <property type="entry name" value="ACT_dom"/>
</dbReference>
<evidence type="ECO:0000256" key="1">
    <source>
        <dbReference type="ARBA" id="ARBA00004974"/>
    </source>
</evidence>
<comment type="pathway">
    <text evidence="2 8">Amino-acid biosynthesis; L-valine biosynthesis; L-valine from pyruvate: step 1/4.</text>
</comment>
<evidence type="ECO:0000256" key="2">
    <source>
        <dbReference type="ARBA" id="ARBA00005025"/>
    </source>
</evidence>
<dbReference type="EMBL" id="JAIXNE010000002">
    <property type="protein sequence ID" value="MCA6075467.1"/>
    <property type="molecule type" value="Genomic_DNA"/>
</dbReference>
<keyword evidence="13" id="KW-1185">Reference proteome</keyword>
<dbReference type="Pfam" id="PF10369">
    <property type="entry name" value="ALS_ss_C"/>
    <property type="match status" value="1"/>
</dbReference>
<comment type="subunit">
    <text evidence="4 8">Dimer of large and small chains.</text>
</comment>
<evidence type="ECO:0000256" key="8">
    <source>
        <dbReference type="RuleBase" id="RU368092"/>
    </source>
</evidence>
<dbReference type="InterPro" id="IPR019455">
    <property type="entry name" value="Acetolactate_synth_ssu_C"/>
</dbReference>
<dbReference type="GO" id="GO:0005829">
    <property type="term" value="C:cytosol"/>
    <property type="evidence" value="ECO:0007669"/>
    <property type="project" value="TreeGrafter"/>
</dbReference>
<dbReference type="InterPro" id="IPR004789">
    <property type="entry name" value="Acetalactate_synth_ssu"/>
</dbReference>
<keyword evidence="5 8" id="KW-0028">Amino-acid biosynthesis</keyword>
<dbReference type="Gene3D" id="3.30.70.260">
    <property type="match status" value="1"/>
</dbReference>
<evidence type="ECO:0000313" key="13">
    <source>
        <dbReference type="Proteomes" id="UP001139409"/>
    </source>
</evidence>